<evidence type="ECO:0000313" key="4">
    <source>
        <dbReference type="EMBL" id="MFG1252606.1"/>
    </source>
</evidence>
<dbReference type="RefSeq" id="WP_394007907.1">
    <property type="nucleotide sequence ID" value="NZ_JBAFUR010000002.1"/>
</dbReference>
<feature type="region of interest" description="Disordered" evidence="2">
    <location>
        <begin position="182"/>
        <end position="203"/>
    </location>
</feature>
<feature type="domain" description="Doubled CXXCH motif" evidence="3">
    <location>
        <begin position="272"/>
        <end position="297"/>
    </location>
</feature>
<dbReference type="PANTHER" id="PTHR35038:SF8">
    <property type="entry name" value="C-TYPE POLYHEME CYTOCHROME OMCC"/>
    <property type="match status" value="1"/>
</dbReference>
<dbReference type="InterPro" id="IPR051829">
    <property type="entry name" value="Multiheme_Cytochr_ET"/>
</dbReference>
<protein>
    <submittedName>
        <fullName evidence="4">Tetratricopeptide repeat protein</fullName>
    </submittedName>
</protein>
<reference evidence="4 5" key="1">
    <citation type="submission" date="2024-02" db="EMBL/GenBank/DDBJ databases">
        <title>Expansion and revision of Xanthobacter and proposal of Roseixanthobacter gen. nov.</title>
        <authorList>
            <person name="Soltysiak M.P.M."/>
            <person name="Jalihal A."/>
            <person name="Ory A."/>
            <person name="Chrisophersen C."/>
            <person name="Lee A.D."/>
            <person name="Boulton J."/>
            <person name="Springer M."/>
        </authorList>
    </citation>
    <scope>NUCLEOTIDE SEQUENCE [LARGE SCALE GENOMIC DNA]</scope>
    <source>
        <strain evidence="4 5">CB5</strain>
    </source>
</reference>
<dbReference type="SUPFAM" id="SSF48695">
    <property type="entry name" value="Multiheme cytochromes"/>
    <property type="match status" value="1"/>
</dbReference>
<dbReference type="InterPro" id="IPR036280">
    <property type="entry name" value="Multihaem_cyt_sf"/>
</dbReference>
<dbReference type="Gene3D" id="1.25.10.10">
    <property type="entry name" value="Leucine-rich Repeat Variant"/>
    <property type="match status" value="1"/>
</dbReference>
<keyword evidence="5" id="KW-1185">Reference proteome</keyword>
<keyword evidence="1" id="KW-0732">Signal</keyword>
<dbReference type="InterPro" id="IPR011990">
    <property type="entry name" value="TPR-like_helical_dom_sf"/>
</dbReference>
<sequence>MSLPTDATVKGRFDGAEVGQGPASARFFREGTGYRVEIAGSDGKRTVYPIAYTFGLYPLQQYLVAMPDGRVQALPFAYDTRPASEGGQRWFHLYGDDAPLPSDPLFWTGPQQNWNHMCAECHSTALRKAYDAAADRFDTRVSEISVGCESCHGAGAGHLAWAKGPRDRAISNAGFASAAAPRPVVDWTPDPKTGSPAQGVDRPAGDAVETCARCHARRGVSSESWQPGQPLTQTHMPVLLEQGLFEPDGQNQDEVFNDHAFKQSLMYKRGVACSDCHDPHTAALKAPGAAVCSQCHLPERFAVQSHTGHAPGPGAPDCIGCHMPKRTYMVVDARHDHSFRIPRPDLSVALDTPNACTDCHTQKPAIWAAEAVERWHGPERKGFQSWGPALHAARLGAAEARAALVALAGNRDVPGLVRATAVGALAQFPARTSDDAVRAALADPDPMVRVAGLRAAAGLPRAERWRRASPLLSDPSAAVRLEAADQLADVPPDEVVEPERSRLLAAFSEYEAAQRLNADRADARANLGTFLLRRGDGAGAEMEYRAGLKLDPTFAPLRVNMADLYRRQKREAEAETVLREGLAMRNDAALHHALGLTLVRQKRYDDALVALATARALAPAEARYAYVEAIALQSLGRQSEAQDVARQGLEQSPNDPALIGLVLNAALGAGDVSRARALAERLAGLQPDNPEVARIAARLRAR</sequence>
<evidence type="ECO:0000313" key="5">
    <source>
        <dbReference type="Proteomes" id="UP001604043"/>
    </source>
</evidence>
<dbReference type="InterPro" id="IPR011989">
    <property type="entry name" value="ARM-like"/>
</dbReference>
<evidence type="ECO:0000256" key="2">
    <source>
        <dbReference type="SAM" id="MobiDB-lite"/>
    </source>
</evidence>
<accession>A0ABW6ZHU7</accession>
<evidence type="ECO:0000256" key="1">
    <source>
        <dbReference type="ARBA" id="ARBA00022729"/>
    </source>
</evidence>
<dbReference type="InterPro" id="IPR019734">
    <property type="entry name" value="TPR_rpt"/>
</dbReference>
<evidence type="ECO:0000259" key="3">
    <source>
        <dbReference type="Pfam" id="PF09699"/>
    </source>
</evidence>
<dbReference type="SUPFAM" id="SSF48452">
    <property type="entry name" value="TPR-like"/>
    <property type="match status" value="1"/>
</dbReference>
<dbReference type="SMART" id="SM00028">
    <property type="entry name" value="TPR"/>
    <property type="match status" value="3"/>
</dbReference>
<dbReference type="InterPro" id="IPR010177">
    <property type="entry name" value="Paired_CXXCH_1"/>
</dbReference>
<organism evidence="4 5">
    <name type="scientific">Xanthobacter aminoxidans</name>
    <dbReference type="NCBI Taxonomy" id="186280"/>
    <lineage>
        <taxon>Bacteria</taxon>
        <taxon>Pseudomonadati</taxon>
        <taxon>Pseudomonadota</taxon>
        <taxon>Alphaproteobacteria</taxon>
        <taxon>Hyphomicrobiales</taxon>
        <taxon>Xanthobacteraceae</taxon>
        <taxon>Xanthobacter</taxon>
    </lineage>
</organism>
<dbReference type="Gene3D" id="1.10.1130.10">
    <property type="entry name" value="Flavocytochrome C3, Chain A"/>
    <property type="match status" value="2"/>
</dbReference>
<name>A0ABW6ZHU7_9HYPH</name>
<dbReference type="Pfam" id="PF09699">
    <property type="entry name" value="Paired_CXXCH_1"/>
    <property type="match status" value="1"/>
</dbReference>
<dbReference type="PANTHER" id="PTHR35038">
    <property type="entry name" value="DISSIMILATORY SULFITE REDUCTASE SIRA"/>
    <property type="match status" value="1"/>
</dbReference>
<gene>
    <name evidence="4" type="ORF">V5F30_10355</name>
</gene>
<dbReference type="EMBL" id="JBAFUR010000002">
    <property type="protein sequence ID" value="MFG1252606.1"/>
    <property type="molecule type" value="Genomic_DNA"/>
</dbReference>
<dbReference type="Proteomes" id="UP001604043">
    <property type="component" value="Unassembled WGS sequence"/>
</dbReference>
<dbReference type="Pfam" id="PF14559">
    <property type="entry name" value="TPR_19"/>
    <property type="match status" value="1"/>
</dbReference>
<comment type="caution">
    <text evidence="4">The sequence shown here is derived from an EMBL/GenBank/DDBJ whole genome shotgun (WGS) entry which is preliminary data.</text>
</comment>
<dbReference type="Gene3D" id="1.25.40.10">
    <property type="entry name" value="Tetratricopeptide repeat domain"/>
    <property type="match status" value="2"/>
</dbReference>
<proteinExistence type="predicted"/>